<dbReference type="InterPro" id="IPR003593">
    <property type="entry name" value="AAA+_ATPase"/>
</dbReference>
<dbReference type="InterPro" id="IPR027417">
    <property type="entry name" value="P-loop_NTPase"/>
</dbReference>
<proteinExistence type="predicted"/>
<keyword evidence="6" id="KW-1278">Translocase</keyword>
<name>A0A0F9CCH7_9ZZZZ</name>
<dbReference type="GO" id="GO:0005524">
    <property type="term" value="F:ATP binding"/>
    <property type="evidence" value="ECO:0007669"/>
    <property type="project" value="UniProtKB-KW"/>
</dbReference>
<dbReference type="PROSITE" id="PS50893">
    <property type="entry name" value="ABC_TRANSPORTER_2"/>
    <property type="match status" value="1"/>
</dbReference>
<dbReference type="Pfam" id="PF00005">
    <property type="entry name" value="ABC_tran"/>
    <property type="match status" value="1"/>
</dbReference>
<feature type="domain" description="ABC transporter" evidence="8">
    <location>
        <begin position="14"/>
        <end position="249"/>
    </location>
</feature>
<organism evidence="9">
    <name type="scientific">marine sediment metagenome</name>
    <dbReference type="NCBI Taxonomy" id="412755"/>
    <lineage>
        <taxon>unclassified sequences</taxon>
        <taxon>metagenomes</taxon>
        <taxon>ecological metagenomes</taxon>
    </lineage>
</organism>
<dbReference type="GO" id="GO:0022857">
    <property type="term" value="F:transmembrane transporter activity"/>
    <property type="evidence" value="ECO:0007669"/>
    <property type="project" value="InterPro"/>
</dbReference>
<dbReference type="SUPFAM" id="SSF50331">
    <property type="entry name" value="MOP-like"/>
    <property type="match status" value="1"/>
</dbReference>
<gene>
    <name evidence="9" type="ORF">LCGC14_2683090</name>
</gene>
<keyword evidence="5" id="KW-0067">ATP-binding</keyword>
<protein>
    <recommendedName>
        <fullName evidence="8">ABC transporter domain-containing protein</fullName>
    </recommendedName>
</protein>
<evidence type="ECO:0000256" key="5">
    <source>
        <dbReference type="ARBA" id="ARBA00022840"/>
    </source>
</evidence>
<keyword evidence="2" id="KW-1003">Cell membrane</keyword>
<evidence type="ECO:0000256" key="6">
    <source>
        <dbReference type="ARBA" id="ARBA00022967"/>
    </source>
</evidence>
<dbReference type="Gene3D" id="3.40.50.300">
    <property type="entry name" value="P-loop containing nucleotide triphosphate hydrolases"/>
    <property type="match status" value="1"/>
</dbReference>
<keyword evidence="7" id="KW-0472">Membrane</keyword>
<dbReference type="CDD" id="cd03255">
    <property type="entry name" value="ABC_MJ0796_LolCDE_FtsE"/>
    <property type="match status" value="1"/>
</dbReference>
<dbReference type="SMART" id="SM00382">
    <property type="entry name" value="AAA"/>
    <property type="match status" value="1"/>
</dbReference>
<dbReference type="Pfam" id="PF08402">
    <property type="entry name" value="TOBE_2"/>
    <property type="match status" value="1"/>
</dbReference>
<dbReference type="PANTHER" id="PTHR42781">
    <property type="entry name" value="SPERMIDINE/PUTRESCINE IMPORT ATP-BINDING PROTEIN POTA"/>
    <property type="match status" value="1"/>
</dbReference>
<evidence type="ECO:0000256" key="2">
    <source>
        <dbReference type="ARBA" id="ARBA00022475"/>
    </source>
</evidence>
<evidence type="ECO:0000313" key="9">
    <source>
        <dbReference type="EMBL" id="KKK94416.1"/>
    </source>
</evidence>
<dbReference type="InterPro" id="IPR050093">
    <property type="entry name" value="ABC_SmlMolc_Importer"/>
</dbReference>
<dbReference type="EMBL" id="LAZR01047355">
    <property type="protein sequence ID" value="KKK94416.1"/>
    <property type="molecule type" value="Genomic_DNA"/>
</dbReference>
<evidence type="ECO:0000256" key="3">
    <source>
        <dbReference type="ARBA" id="ARBA00022519"/>
    </source>
</evidence>
<dbReference type="InterPro" id="IPR008995">
    <property type="entry name" value="Mo/tungstate-bd_C_term_dom"/>
</dbReference>
<reference evidence="9" key="1">
    <citation type="journal article" date="2015" name="Nature">
        <title>Complex archaea that bridge the gap between prokaryotes and eukaryotes.</title>
        <authorList>
            <person name="Spang A."/>
            <person name="Saw J.H."/>
            <person name="Jorgensen S.L."/>
            <person name="Zaremba-Niedzwiedzka K."/>
            <person name="Martijn J."/>
            <person name="Lind A.E."/>
            <person name="van Eijk R."/>
            <person name="Schleper C."/>
            <person name="Guy L."/>
            <person name="Ettema T.J."/>
        </authorList>
    </citation>
    <scope>NUCLEOTIDE SEQUENCE</scope>
</reference>
<dbReference type="AlphaFoldDB" id="A0A0F9CCH7"/>
<evidence type="ECO:0000256" key="4">
    <source>
        <dbReference type="ARBA" id="ARBA00022741"/>
    </source>
</evidence>
<dbReference type="InterPro" id="IPR013611">
    <property type="entry name" value="Transp-assoc_OB_typ2"/>
</dbReference>
<keyword evidence="4" id="KW-0547">Nucleotide-binding</keyword>
<sequence>MATSSPVSTDRVLLRLQGVDKTFQMGEVSVEALKDVSLDIYAGELLVLAGPSGSGKSTILNIVGGLDTATAGRVWFGDREMTSFSTAELTAYRRDTVGFVFQFYNLVPNLSARENVMVSTELSADPMNVDEALRLVGLEERIDHFPSQMSGGEQQRVAVARALSPCPSALLLDEPFSSLDADMRSQMRMEVLSILRRAKTTAILVTHDQEEAFSLADRVGVLNKGRLEQLDTPEVIYHRPSTIFVARFVGQADFLTADVSNGRLKTEVGTFTIERSISSPKVRLMVRPDDIKIVPESNGNAVIIGRDFRGSENLYSIRLGSGQVVRSNRPSTAIYPINQRVRTWADMDHLVTFPCGESE</sequence>
<comment type="caution">
    <text evidence="9">The sequence shown here is derived from an EMBL/GenBank/DDBJ whole genome shotgun (WGS) entry which is preliminary data.</text>
</comment>
<dbReference type="InterPro" id="IPR017871">
    <property type="entry name" value="ABC_transporter-like_CS"/>
</dbReference>
<evidence type="ECO:0000259" key="8">
    <source>
        <dbReference type="PROSITE" id="PS50893"/>
    </source>
</evidence>
<dbReference type="SUPFAM" id="SSF52540">
    <property type="entry name" value="P-loop containing nucleoside triphosphate hydrolases"/>
    <property type="match status" value="1"/>
</dbReference>
<dbReference type="GO" id="GO:0043190">
    <property type="term" value="C:ATP-binding cassette (ABC) transporter complex"/>
    <property type="evidence" value="ECO:0007669"/>
    <property type="project" value="InterPro"/>
</dbReference>
<keyword evidence="3" id="KW-0997">Cell inner membrane</keyword>
<dbReference type="InterPro" id="IPR003439">
    <property type="entry name" value="ABC_transporter-like_ATP-bd"/>
</dbReference>
<dbReference type="PANTHER" id="PTHR42781:SF5">
    <property type="entry name" value="PUTRESCINE TRANSPORT ATP-BINDING PROTEIN POTG"/>
    <property type="match status" value="1"/>
</dbReference>
<dbReference type="PROSITE" id="PS00211">
    <property type="entry name" value="ABC_TRANSPORTER_1"/>
    <property type="match status" value="1"/>
</dbReference>
<dbReference type="Gene3D" id="2.40.50.100">
    <property type="match status" value="1"/>
</dbReference>
<dbReference type="GO" id="GO:0016887">
    <property type="term" value="F:ATP hydrolysis activity"/>
    <property type="evidence" value="ECO:0007669"/>
    <property type="project" value="InterPro"/>
</dbReference>
<keyword evidence="1" id="KW-0813">Transport</keyword>
<evidence type="ECO:0000256" key="1">
    <source>
        <dbReference type="ARBA" id="ARBA00022448"/>
    </source>
</evidence>
<dbReference type="InterPro" id="IPR017911">
    <property type="entry name" value="MacB-like_ATP-bd"/>
</dbReference>
<evidence type="ECO:0000256" key="7">
    <source>
        <dbReference type="ARBA" id="ARBA00023136"/>
    </source>
</evidence>
<accession>A0A0F9CCH7</accession>